<comment type="caution">
    <text evidence="2">The sequence shown here is derived from an EMBL/GenBank/DDBJ whole genome shotgun (WGS) entry which is preliminary data.</text>
</comment>
<organism evidence="2 3">
    <name type="scientific">Erythrobacter ani</name>
    <dbReference type="NCBI Taxonomy" id="2827235"/>
    <lineage>
        <taxon>Bacteria</taxon>
        <taxon>Pseudomonadati</taxon>
        <taxon>Pseudomonadota</taxon>
        <taxon>Alphaproteobacteria</taxon>
        <taxon>Sphingomonadales</taxon>
        <taxon>Erythrobacteraceae</taxon>
        <taxon>Erythrobacter/Porphyrobacter group</taxon>
        <taxon>Erythrobacter</taxon>
    </lineage>
</organism>
<dbReference type="RefSeq" id="WP_218317496.1">
    <property type="nucleotide sequence ID" value="NZ_JAGSPB010000002.1"/>
</dbReference>
<keyword evidence="1" id="KW-1133">Transmembrane helix</keyword>
<reference evidence="2 3" key="1">
    <citation type="submission" date="2021-04" db="EMBL/GenBank/DDBJ databases">
        <authorList>
            <person name="Pira H."/>
            <person name="Risdian C."/>
            <person name="Wink J."/>
        </authorList>
    </citation>
    <scope>NUCLEOTIDE SEQUENCE [LARGE SCALE GENOMIC DNA]</scope>
    <source>
        <strain evidence="2 3">WH131</strain>
    </source>
</reference>
<evidence type="ECO:0000313" key="3">
    <source>
        <dbReference type="Proteomes" id="UP000699975"/>
    </source>
</evidence>
<proteinExistence type="predicted"/>
<evidence type="ECO:0008006" key="4">
    <source>
        <dbReference type="Google" id="ProtNLM"/>
    </source>
</evidence>
<gene>
    <name evidence="2" type="ORF">KCG45_12335</name>
</gene>
<accession>A0ABS6SRA2</accession>
<keyword evidence="1" id="KW-0472">Membrane</keyword>
<dbReference type="EMBL" id="JAGSPB010000002">
    <property type="protein sequence ID" value="MBV7266972.1"/>
    <property type="molecule type" value="Genomic_DNA"/>
</dbReference>
<protein>
    <recommendedName>
        <fullName evidence="4">CcmD family protein</fullName>
    </recommendedName>
</protein>
<name>A0ABS6SRA2_9SPHN</name>
<sequence length="47" mass="5364">MIAIYTIVGAVLVLALWAGILWIGARLDRKYLQREEAERVYGDREDG</sequence>
<evidence type="ECO:0000313" key="2">
    <source>
        <dbReference type="EMBL" id="MBV7266972.1"/>
    </source>
</evidence>
<evidence type="ECO:0000256" key="1">
    <source>
        <dbReference type="SAM" id="Phobius"/>
    </source>
</evidence>
<dbReference type="Proteomes" id="UP000699975">
    <property type="component" value="Unassembled WGS sequence"/>
</dbReference>
<feature type="transmembrane region" description="Helical" evidence="1">
    <location>
        <begin position="6"/>
        <end position="25"/>
    </location>
</feature>
<keyword evidence="1" id="KW-0812">Transmembrane</keyword>
<keyword evidence="3" id="KW-1185">Reference proteome</keyword>